<dbReference type="Pfam" id="PF05699">
    <property type="entry name" value="Dimer_Tnp_hAT"/>
    <property type="match status" value="1"/>
</dbReference>
<dbReference type="PANTHER" id="PTHR46289:SF19">
    <property type="entry name" value="ZINC FINGER MYM-TYPE CONTAINING 1"/>
    <property type="match status" value="1"/>
</dbReference>
<protein>
    <recommendedName>
        <fullName evidence="1">HAT C-terminal dimerisation domain-containing protein</fullName>
    </recommendedName>
</protein>
<dbReference type="PANTHER" id="PTHR46289">
    <property type="entry name" value="52 KDA REPRESSOR OF THE INHIBITOR OF THE PROTEIN KINASE-LIKE PROTEIN-RELATED"/>
    <property type="match status" value="1"/>
</dbReference>
<dbReference type="InterPro" id="IPR052958">
    <property type="entry name" value="IFN-induced_PKR_regulator"/>
</dbReference>
<accession>A0A8S0ZK02</accession>
<proteinExistence type="predicted"/>
<reference evidence="2 3" key="1">
    <citation type="submission" date="2020-04" db="EMBL/GenBank/DDBJ databases">
        <authorList>
            <person name="Wallbank WR R."/>
            <person name="Pardo Diaz C."/>
            <person name="Kozak K."/>
            <person name="Martin S."/>
            <person name="Jiggins C."/>
            <person name="Moest M."/>
            <person name="Warren A I."/>
            <person name="Byers J.R.P. K."/>
            <person name="Montejo-Kovacevich G."/>
            <person name="Yen C E."/>
        </authorList>
    </citation>
    <scope>NUCLEOTIDE SEQUENCE [LARGE SCALE GENOMIC DNA]</scope>
</reference>
<organism evidence="2 3">
    <name type="scientific">Arctia plantaginis</name>
    <name type="common">Wood tiger moth</name>
    <name type="synonym">Phalaena plantaginis</name>
    <dbReference type="NCBI Taxonomy" id="874455"/>
    <lineage>
        <taxon>Eukaryota</taxon>
        <taxon>Metazoa</taxon>
        <taxon>Ecdysozoa</taxon>
        <taxon>Arthropoda</taxon>
        <taxon>Hexapoda</taxon>
        <taxon>Insecta</taxon>
        <taxon>Pterygota</taxon>
        <taxon>Neoptera</taxon>
        <taxon>Endopterygota</taxon>
        <taxon>Lepidoptera</taxon>
        <taxon>Glossata</taxon>
        <taxon>Ditrysia</taxon>
        <taxon>Noctuoidea</taxon>
        <taxon>Erebidae</taxon>
        <taxon>Arctiinae</taxon>
        <taxon>Arctia</taxon>
    </lineage>
</organism>
<feature type="domain" description="HAT C-terminal dimerisation" evidence="1">
    <location>
        <begin position="339"/>
        <end position="391"/>
    </location>
</feature>
<name>A0A8S0ZK02_ARCPL</name>
<comment type="caution">
    <text evidence="2">The sequence shown here is derived from an EMBL/GenBank/DDBJ whole genome shotgun (WGS) entry which is preliminary data.</text>
</comment>
<dbReference type="GO" id="GO:0046983">
    <property type="term" value="F:protein dimerization activity"/>
    <property type="evidence" value="ECO:0007669"/>
    <property type="project" value="InterPro"/>
</dbReference>
<dbReference type="InterPro" id="IPR008906">
    <property type="entry name" value="HATC_C_dom"/>
</dbReference>
<gene>
    <name evidence="2" type="ORF">APLA_LOCUS5082</name>
</gene>
<sequence length="394" mass="45263">MNKPKKKPQSREEILERKRENETERYAKIKNDPIRLAAYKEKDKQKYLKGKATGYNLVLCDAAKSSVKSVTLFGVLQRLFTLFSASVHRWKILTDHLGLYTIKKLSDTLWEARISSVKAVRYQISSIHDALITLAIETQKTDVKVSHEATTLAEQLKDFNFIVSLVVWYDILFHINIVSKSLQSTDTDLGKCTELLGKCCTFLEEYRNTGFKSAILTAKELAEELEIEPVFKATTRIRYVKRQAGETARDEPIASPEKIIEIEFFNCLLDTTLISVNERFEQLNEYSEYWSFLYNIKQIPEKPDLVKFCGDLQLKLTIDSKSDIDGCILCDELISLKSLLPDQNVATPVFVLNFIKDRNLQELYPNIWIAMRILLIIPVTVASGERSFSKLKLI</sequence>
<keyword evidence="3" id="KW-1185">Reference proteome</keyword>
<dbReference type="EMBL" id="CADEBC010000479">
    <property type="protein sequence ID" value="CAB3233159.1"/>
    <property type="molecule type" value="Genomic_DNA"/>
</dbReference>
<evidence type="ECO:0000313" key="3">
    <source>
        <dbReference type="Proteomes" id="UP000494106"/>
    </source>
</evidence>
<dbReference type="OrthoDB" id="10063284at2759"/>
<dbReference type="AlphaFoldDB" id="A0A8S0ZK02"/>
<evidence type="ECO:0000259" key="1">
    <source>
        <dbReference type="Pfam" id="PF05699"/>
    </source>
</evidence>
<dbReference type="Proteomes" id="UP000494106">
    <property type="component" value="Unassembled WGS sequence"/>
</dbReference>
<evidence type="ECO:0000313" key="2">
    <source>
        <dbReference type="EMBL" id="CAB3233159.1"/>
    </source>
</evidence>